<feature type="domain" description="CdiA toxin EC869-like" evidence="1">
    <location>
        <begin position="3"/>
        <end position="82"/>
    </location>
</feature>
<dbReference type="EMBL" id="JACSOD020000344">
    <property type="protein sequence ID" value="MBM6497971.1"/>
    <property type="molecule type" value="Genomic_DNA"/>
</dbReference>
<evidence type="ECO:0000313" key="2">
    <source>
        <dbReference type="EMBL" id="MBM6497971.1"/>
    </source>
</evidence>
<organism evidence="2 3">
    <name type="scientific">Flavobacterium macrobrachii</name>
    <dbReference type="NCBI Taxonomy" id="591204"/>
    <lineage>
        <taxon>Bacteria</taxon>
        <taxon>Pseudomonadati</taxon>
        <taxon>Bacteroidota</taxon>
        <taxon>Flavobacteriia</taxon>
        <taxon>Flavobacteriales</taxon>
        <taxon>Flavobacteriaceae</taxon>
        <taxon>Flavobacterium</taxon>
    </lineage>
</organism>
<comment type="caution">
    <text evidence="2">The sequence shown here is derived from an EMBL/GenBank/DDBJ whole genome shotgun (WGS) entry which is preliminary data.</text>
</comment>
<dbReference type="InterPro" id="IPR033799">
    <property type="entry name" value="CdiA_EC869-like"/>
</dbReference>
<reference evidence="2 3" key="1">
    <citation type="submission" date="2021-02" db="EMBL/GenBank/DDBJ databases">
        <authorList>
            <person name="Jung H.S."/>
            <person name="Chun B.H."/>
            <person name="Jeon C.O."/>
        </authorList>
    </citation>
    <scope>NUCLEOTIDE SEQUENCE [LARGE SCALE GENOMIC DNA]</scope>
    <source>
        <strain evidence="2 3">LMG 25203</strain>
    </source>
</reference>
<accession>A0ABS2CST9</accession>
<gene>
    <name evidence="2" type="ORF">H9X54_001460</name>
</gene>
<proteinExistence type="predicted"/>
<name>A0ABS2CST9_9FLAO</name>
<dbReference type="Gene3D" id="3.40.1350.110">
    <property type="match status" value="1"/>
</dbReference>
<dbReference type="Proteomes" id="UP000759529">
    <property type="component" value="Unassembled WGS sequence"/>
</dbReference>
<evidence type="ECO:0000313" key="3">
    <source>
        <dbReference type="Proteomes" id="UP000759529"/>
    </source>
</evidence>
<sequence length="86" mass="9503">MDLTASSYQKGNSVFNTLKGYIDDLASFTNTTWGNTTVTQGKDYTSKALELAVQTGKGSESQWSQIQQAINYALDNDISIVLRFIE</sequence>
<dbReference type="Pfam" id="PF21111">
    <property type="entry name" value="CDI_toxin_EC869_like"/>
    <property type="match status" value="1"/>
</dbReference>
<keyword evidence="3" id="KW-1185">Reference proteome</keyword>
<protein>
    <recommendedName>
        <fullName evidence="1">CdiA toxin EC869-like domain-containing protein</fullName>
    </recommendedName>
</protein>
<evidence type="ECO:0000259" key="1">
    <source>
        <dbReference type="Pfam" id="PF21111"/>
    </source>
</evidence>